<dbReference type="EMBL" id="BK016011">
    <property type="protein sequence ID" value="DAF89499.1"/>
    <property type="molecule type" value="Genomic_DNA"/>
</dbReference>
<feature type="compositionally biased region" description="Basic and acidic residues" evidence="1">
    <location>
        <begin position="17"/>
        <end position="39"/>
    </location>
</feature>
<organism evidence="2">
    <name type="scientific">Phage sp. cty4N14</name>
    <dbReference type="NCBI Taxonomy" id="2825799"/>
    <lineage>
        <taxon>Viruses</taxon>
    </lineage>
</organism>
<feature type="region of interest" description="Disordered" evidence="1">
    <location>
        <begin position="16"/>
        <end position="39"/>
    </location>
</feature>
<protein>
    <submittedName>
        <fullName evidence="2">Uncharacterized protein</fullName>
    </submittedName>
</protein>
<name>A0A8S5U4X7_9VIRU</name>
<proteinExistence type="predicted"/>
<sequence>MWNVKKSILSLWKARKERLSGEQKKTPKESEKNLQSTARERKFLSSKPLKETNPEAEIYEAINRIEFQFGKETHTVGEANLLFAYEVGLDLFTVYVIALSEHYGAIVFYLPEDLTREIARHLPPDETFQRYIANLIERQAGLRNINTVLKGFGMGCEAAAEALLELSAAVGKVMDKPIDYREMPNNWLKMHHKPMRRKGKGRKNK</sequence>
<accession>A0A8S5U4X7</accession>
<evidence type="ECO:0000313" key="2">
    <source>
        <dbReference type="EMBL" id="DAF89499.1"/>
    </source>
</evidence>
<evidence type="ECO:0000256" key="1">
    <source>
        <dbReference type="SAM" id="MobiDB-lite"/>
    </source>
</evidence>
<reference evidence="2" key="1">
    <citation type="journal article" date="2021" name="Proc. Natl. Acad. Sci. U.S.A.">
        <title>A Catalog of Tens of Thousands of Viruses from Human Metagenomes Reveals Hidden Associations with Chronic Diseases.</title>
        <authorList>
            <person name="Tisza M.J."/>
            <person name="Buck C.B."/>
        </authorList>
    </citation>
    <scope>NUCLEOTIDE SEQUENCE</scope>
    <source>
        <strain evidence="2">Cty4N14</strain>
    </source>
</reference>